<dbReference type="Pfam" id="PF05746">
    <property type="entry name" value="DALR_1"/>
    <property type="match status" value="1"/>
</dbReference>
<keyword evidence="3 10" id="KW-0436">Ligase</keyword>
<name>A0A4S4KRK5_9APHY</name>
<accession>A0A4S4KRK5</accession>
<evidence type="ECO:0000313" key="14">
    <source>
        <dbReference type="Proteomes" id="UP000309038"/>
    </source>
</evidence>
<dbReference type="InterPro" id="IPR009080">
    <property type="entry name" value="tRNAsynth_Ia_anticodon-bd"/>
</dbReference>
<feature type="domain" description="DALR anticodon binding" evidence="12">
    <location>
        <begin position="578"/>
        <end position="698"/>
    </location>
</feature>
<proteinExistence type="inferred from homology"/>
<sequence length="698" mass="78567">MLDGFDKMCKASVMTAHTFAVFCMGSTNAFLNLRLYSMWDRRPRALLALWVAFVVTSLGLFVSNVTTEIEIEAAGLVNLIVYFAGRLSVAFGLAFVVWGLHSIALARLVLNVEAVKAKAMTQAQSPILAAAAAKIVVDALPQLSVEQVYAGVDYGKKGADFTIALPRFRLPGKVDEVAKTVLSQFQPNDWIENVIHDKAFLHFTCRTTTLLRLVLTQVHDLTYNTASKQPEYGTNTLGKGKKMVIEYSSPNIAKAFHVGHLRSTIIGAFITNLYRACGWEVVGVNYLGDWGTQFGLIAVGFEKYGNEEALEQDAIKHLLEIYVKVNADAEKDPSVKAEAAKFFKRMEDGDESALVNWRKWRDLSIKKYAEEYKRLNVTFDEYIGESLVGREWMDKAVERLTALNLIEDHDGAKLVNLEKWKMGRAVLLKKDGSSIYLTRDIAGAVERYNKYKFDKHIYLISSQQDLHMAQFMKIIELMEFPWADRVQHVNYGLVLGMSTRKGTVVFLDQIIKEAASVMHEQMKKNEDKYNAVENPEYVSEEIGISAVKIQDMAAKRINNYTFNWDRMLSFEGDTGPYLQYAHVRLASIGRKNPELLPLPEPAAIDTSLLTEPSARDIIFLLGTYPDVVKTAIRTHEPSAVVTFAFRLSHAISSAWEAVIVKGEPDIEKARARLWMYICARDVLGAAMRLLSLRPLERM</sequence>
<dbReference type="PROSITE" id="PS00178">
    <property type="entry name" value="AA_TRNA_LIGASE_I"/>
    <property type="match status" value="1"/>
</dbReference>
<evidence type="ECO:0000256" key="3">
    <source>
        <dbReference type="ARBA" id="ARBA00022598"/>
    </source>
</evidence>
<organism evidence="13 14">
    <name type="scientific">Hermanssonia centrifuga</name>
    <dbReference type="NCBI Taxonomy" id="98765"/>
    <lineage>
        <taxon>Eukaryota</taxon>
        <taxon>Fungi</taxon>
        <taxon>Dikarya</taxon>
        <taxon>Basidiomycota</taxon>
        <taxon>Agaricomycotina</taxon>
        <taxon>Agaricomycetes</taxon>
        <taxon>Polyporales</taxon>
        <taxon>Meruliaceae</taxon>
        <taxon>Hermanssonia</taxon>
    </lineage>
</organism>
<evidence type="ECO:0000256" key="11">
    <source>
        <dbReference type="SAM" id="Phobius"/>
    </source>
</evidence>
<feature type="transmembrane region" description="Helical" evidence="11">
    <location>
        <begin position="45"/>
        <end position="63"/>
    </location>
</feature>
<evidence type="ECO:0000256" key="10">
    <source>
        <dbReference type="RuleBase" id="RU363038"/>
    </source>
</evidence>
<evidence type="ECO:0000256" key="2">
    <source>
        <dbReference type="ARBA" id="ARBA00012837"/>
    </source>
</evidence>
<reference evidence="13 14" key="1">
    <citation type="submission" date="2019-02" db="EMBL/GenBank/DDBJ databases">
        <title>Genome sequencing of the rare red list fungi Phlebia centrifuga.</title>
        <authorList>
            <person name="Buettner E."/>
            <person name="Kellner H."/>
        </authorList>
    </citation>
    <scope>NUCLEOTIDE SEQUENCE [LARGE SCALE GENOMIC DNA]</scope>
    <source>
        <strain evidence="13 14">DSM 108282</strain>
    </source>
</reference>
<dbReference type="GO" id="GO:0006420">
    <property type="term" value="P:arginyl-tRNA aminoacylation"/>
    <property type="evidence" value="ECO:0007669"/>
    <property type="project" value="InterPro"/>
</dbReference>
<dbReference type="InterPro" id="IPR008909">
    <property type="entry name" value="DALR_anticod-bd"/>
</dbReference>
<dbReference type="SUPFAM" id="SSF47323">
    <property type="entry name" value="Anticodon-binding domain of a subclass of class I aminoacyl-tRNA synthetases"/>
    <property type="match status" value="1"/>
</dbReference>
<dbReference type="PANTHER" id="PTHR11956:SF11">
    <property type="entry name" value="ARGININE--TRNA LIGASE, MITOCHONDRIAL-RELATED"/>
    <property type="match status" value="1"/>
</dbReference>
<dbReference type="InterPro" id="IPR001412">
    <property type="entry name" value="aa-tRNA-synth_I_CS"/>
</dbReference>
<evidence type="ECO:0000256" key="5">
    <source>
        <dbReference type="ARBA" id="ARBA00022840"/>
    </source>
</evidence>
<keyword evidence="7 10" id="KW-0030">Aminoacyl-tRNA synthetase</keyword>
<keyword evidence="5 10" id="KW-0067">ATP-binding</keyword>
<dbReference type="Pfam" id="PF00750">
    <property type="entry name" value="tRNA-synt_1d"/>
    <property type="match status" value="1"/>
</dbReference>
<keyword evidence="11" id="KW-1133">Transmembrane helix</keyword>
<dbReference type="CDD" id="cd00671">
    <property type="entry name" value="ArgRS_core"/>
    <property type="match status" value="1"/>
</dbReference>
<dbReference type="GO" id="GO:0005739">
    <property type="term" value="C:mitochondrion"/>
    <property type="evidence" value="ECO:0007669"/>
    <property type="project" value="TreeGrafter"/>
</dbReference>
<evidence type="ECO:0000259" key="12">
    <source>
        <dbReference type="SMART" id="SM00836"/>
    </source>
</evidence>
<dbReference type="PANTHER" id="PTHR11956">
    <property type="entry name" value="ARGINYL-TRNA SYNTHETASE"/>
    <property type="match status" value="1"/>
</dbReference>
<dbReference type="InterPro" id="IPR001278">
    <property type="entry name" value="Arg-tRNA-ligase"/>
</dbReference>
<dbReference type="InterPro" id="IPR036695">
    <property type="entry name" value="Arg-tRNA-synth_N_sf"/>
</dbReference>
<dbReference type="Gene3D" id="3.30.1360.70">
    <property type="entry name" value="Arginyl tRNA synthetase N-terminal domain"/>
    <property type="match status" value="1"/>
</dbReference>
<dbReference type="Gene3D" id="1.10.730.10">
    <property type="entry name" value="Isoleucyl-tRNA Synthetase, Domain 1"/>
    <property type="match status" value="1"/>
</dbReference>
<dbReference type="FunFam" id="1.10.730.10:FF:000006">
    <property type="entry name" value="Arginyl-tRNA synthetase 2, mitochondrial"/>
    <property type="match status" value="1"/>
</dbReference>
<dbReference type="SMART" id="SM00836">
    <property type="entry name" value="DALR_1"/>
    <property type="match status" value="1"/>
</dbReference>
<keyword evidence="14" id="KW-1185">Reference proteome</keyword>
<dbReference type="EC" id="6.1.1.19" evidence="2"/>
<dbReference type="GO" id="GO:0005524">
    <property type="term" value="F:ATP binding"/>
    <property type="evidence" value="ECO:0007669"/>
    <property type="project" value="UniProtKB-KW"/>
</dbReference>
<comment type="similarity">
    <text evidence="1 10">Belongs to the class-I aminoacyl-tRNA synthetase family.</text>
</comment>
<keyword evidence="4 10" id="KW-0547">Nucleotide-binding</keyword>
<protein>
    <recommendedName>
        <fullName evidence="2">arginine--tRNA ligase</fullName>
        <ecNumber evidence="2">6.1.1.19</ecNumber>
    </recommendedName>
    <alternativeName>
        <fullName evidence="8">Arginyl-tRNA synthetase</fullName>
    </alternativeName>
</protein>
<dbReference type="NCBIfam" id="TIGR00456">
    <property type="entry name" value="argS"/>
    <property type="match status" value="1"/>
</dbReference>
<dbReference type="GO" id="GO:0032543">
    <property type="term" value="P:mitochondrial translation"/>
    <property type="evidence" value="ECO:0007669"/>
    <property type="project" value="TreeGrafter"/>
</dbReference>
<dbReference type="InterPro" id="IPR014729">
    <property type="entry name" value="Rossmann-like_a/b/a_fold"/>
</dbReference>
<dbReference type="EMBL" id="SGPJ01000036">
    <property type="protein sequence ID" value="THH00931.1"/>
    <property type="molecule type" value="Genomic_DNA"/>
</dbReference>
<dbReference type="AlphaFoldDB" id="A0A4S4KRK5"/>
<dbReference type="CDD" id="cd07956">
    <property type="entry name" value="Anticodon_Ia_Arg"/>
    <property type="match status" value="1"/>
</dbReference>
<feature type="transmembrane region" description="Helical" evidence="11">
    <location>
        <begin position="12"/>
        <end position="33"/>
    </location>
</feature>
<evidence type="ECO:0000256" key="7">
    <source>
        <dbReference type="ARBA" id="ARBA00023146"/>
    </source>
</evidence>
<dbReference type="GO" id="GO:0004814">
    <property type="term" value="F:arginine-tRNA ligase activity"/>
    <property type="evidence" value="ECO:0007669"/>
    <property type="project" value="UniProtKB-EC"/>
</dbReference>
<dbReference type="FunFam" id="3.40.50.620:FF:000058">
    <property type="entry name" value="Mitochondrial arginyl-tRNA synthetase"/>
    <property type="match status" value="1"/>
</dbReference>
<evidence type="ECO:0000256" key="8">
    <source>
        <dbReference type="ARBA" id="ARBA00033033"/>
    </source>
</evidence>
<evidence type="ECO:0000313" key="13">
    <source>
        <dbReference type="EMBL" id="THH00931.1"/>
    </source>
</evidence>
<evidence type="ECO:0000256" key="4">
    <source>
        <dbReference type="ARBA" id="ARBA00022741"/>
    </source>
</evidence>
<evidence type="ECO:0000256" key="6">
    <source>
        <dbReference type="ARBA" id="ARBA00022917"/>
    </source>
</evidence>
<feature type="transmembrane region" description="Helical" evidence="11">
    <location>
        <begin position="83"/>
        <end position="110"/>
    </location>
</feature>
<keyword evidence="6 10" id="KW-0648">Protein biosynthesis</keyword>
<comment type="catalytic activity">
    <reaction evidence="9">
        <text>tRNA(Arg) + L-arginine + ATP = L-arginyl-tRNA(Arg) + AMP + diphosphate</text>
        <dbReference type="Rhea" id="RHEA:20301"/>
        <dbReference type="Rhea" id="RHEA-COMP:9658"/>
        <dbReference type="Rhea" id="RHEA-COMP:9673"/>
        <dbReference type="ChEBI" id="CHEBI:30616"/>
        <dbReference type="ChEBI" id="CHEBI:32682"/>
        <dbReference type="ChEBI" id="CHEBI:33019"/>
        <dbReference type="ChEBI" id="CHEBI:78442"/>
        <dbReference type="ChEBI" id="CHEBI:78513"/>
        <dbReference type="ChEBI" id="CHEBI:456215"/>
        <dbReference type="EC" id="6.1.1.19"/>
    </reaction>
</comment>
<dbReference type="SUPFAM" id="SSF52374">
    <property type="entry name" value="Nucleotidylyl transferase"/>
    <property type="match status" value="1"/>
</dbReference>
<evidence type="ECO:0000256" key="9">
    <source>
        <dbReference type="ARBA" id="ARBA00049339"/>
    </source>
</evidence>
<keyword evidence="11" id="KW-0812">Transmembrane</keyword>
<dbReference type="Proteomes" id="UP000309038">
    <property type="component" value="Unassembled WGS sequence"/>
</dbReference>
<dbReference type="Gene3D" id="3.40.50.620">
    <property type="entry name" value="HUPs"/>
    <property type="match status" value="1"/>
</dbReference>
<gene>
    <name evidence="13" type="ORF">EW026_g1672</name>
</gene>
<keyword evidence="11" id="KW-0472">Membrane</keyword>
<dbReference type="PRINTS" id="PR01038">
    <property type="entry name" value="TRNASYNTHARG"/>
</dbReference>
<evidence type="ECO:0000256" key="1">
    <source>
        <dbReference type="ARBA" id="ARBA00005594"/>
    </source>
</evidence>
<dbReference type="InterPro" id="IPR035684">
    <property type="entry name" value="ArgRS_core"/>
</dbReference>
<comment type="caution">
    <text evidence="13">The sequence shown here is derived from an EMBL/GenBank/DDBJ whole genome shotgun (WGS) entry which is preliminary data.</text>
</comment>